<dbReference type="PROSITE" id="PS50004">
    <property type="entry name" value="C2"/>
    <property type="match status" value="1"/>
</dbReference>
<dbReference type="SUPFAM" id="SSF49562">
    <property type="entry name" value="C2 domain (Calcium/lipid-binding domain, CaLB)"/>
    <property type="match status" value="1"/>
</dbReference>
<feature type="non-terminal residue" evidence="3">
    <location>
        <position position="339"/>
    </location>
</feature>
<dbReference type="InterPro" id="IPR000008">
    <property type="entry name" value="C2_dom"/>
</dbReference>
<feature type="region of interest" description="Disordered" evidence="1">
    <location>
        <begin position="292"/>
        <end position="339"/>
    </location>
</feature>
<organism evidence="3 4">
    <name type="scientific">Modicella reniformis</name>
    <dbReference type="NCBI Taxonomy" id="1440133"/>
    <lineage>
        <taxon>Eukaryota</taxon>
        <taxon>Fungi</taxon>
        <taxon>Fungi incertae sedis</taxon>
        <taxon>Mucoromycota</taxon>
        <taxon>Mortierellomycotina</taxon>
        <taxon>Mortierellomycetes</taxon>
        <taxon>Mortierellales</taxon>
        <taxon>Mortierellaceae</taxon>
        <taxon>Modicella</taxon>
    </lineage>
</organism>
<name>A0A9P6M7L8_9FUNG</name>
<dbReference type="OrthoDB" id="19996at2759"/>
<feature type="non-terminal residue" evidence="3">
    <location>
        <position position="1"/>
    </location>
</feature>
<evidence type="ECO:0000313" key="3">
    <source>
        <dbReference type="EMBL" id="KAF9969719.1"/>
    </source>
</evidence>
<evidence type="ECO:0000259" key="2">
    <source>
        <dbReference type="PROSITE" id="PS50004"/>
    </source>
</evidence>
<dbReference type="InterPro" id="IPR039725">
    <property type="entry name" value="CC2D1A/B"/>
</dbReference>
<dbReference type="Proteomes" id="UP000749646">
    <property type="component" value="Unassembled WGS sequence"/>
</dbReference>
<dbReference type="Gene3D" id="2.60.40.150">
    <property type="entry name" value="C2 domain"/>
    <property type="match status" value="1"/>
</dbReference>
<gene>
    <name evidence="3" type="primary">CC2D1B</name>
    <name evidence="3" type="ORF">BGZ65_011683</name>
</gene>
<keyword evidence="4" id="KW-1185">Reference proteome</keyword>
<comment type="caution">
    <text evidence="3">The sequence shown here is derived from an EMBL/GenBank/DDBJ whole genome shotgun (WGS) entry which is preliminary data.</text>
</comment>
<evidence type="ECO:0000256" key="1">
    <source>
        <dbReference type="SAM" id="MobiDB-lite"/>
    </source>
</evidence>
<proteinExistence type="predicted"/>
<evidence type="ECO:0000313" key="4">
    <source>
        <dbReference type="Proteomes" id="UP000749646"/>
    </source>
</evidence>
<feature type="domain" description="C2" evidence="2">
    <location>
        <begin position="103"/>
        <end position="238"/>
    </location>
</feature>
<accession>A0A9P6M7L8</accession>
<dbReference type="PANTHER" id="PTHR13076">
    <property type="entry name" value="COILED-COIL AND C2 DOMAIN-CONTAINING PROTEIN 1-LIKE"/>
    <property type="match status" value="1"/>
</dbReference>
<dbReference type="Pfam" id="PF00168">
    <property type="entry name" value="C2"/>
    <property type="match status" value="1"/>
</dbReference>
<dbReference type="PANTHER" id="PTHR13076:SF9">
    <property type="entry name" value="COILED-COIL AND C2 DOMAIN-CONTAINING PROTEIN 1-LIKE"/>
    <property type="match status" value="1"/>
</dbReference>
<dbReference type="InterPro" id="IPR035892">
    <property type="entry name" value="C2_domain_sf"/>
</dbReference>
<sequence>IAEAASEDVRGNSNARGIEFRQLAADDDFKIVSNSDDDTYDMLQSQLESQINMCTTTCAYYMNIGDKMTALEFHKLKKVFKADLVSLQSYRSHGKRTPAFHFQDVRFELEVGYYQEIALNDLSVNIVRAWDLSHKDVQPTDIEAYVGWDLGWPTENMPGAGNGKGTTPTIKRTSKPEFNFSKTLGIERTKPFQRFVERKKATFEVWHYRGLLWKDYLLGRGQIPLQPLLNHSEIHEIIPLLDPTTRRNTGGKIEVKLRLQRPLLKPEIVVKEEKWLVIDEFNSGGLGFPSPVGATSRSGKGRIAKGATATTTTITSTTSKTTTTTMANRAGHRGSSPAP</sequence>
<dbReference type="GO" id="GO:0001227">
    <property type="term" value="F:DNA-binding transcription repressor activity, RNA polymerase II-specific"/>
    <property type="evidence" value="ECO:0007669"/>
    <property type="project" value="InterPro"/>
</dbReference>
<reference evidence="3" key="1">
    <citation type="journal article" date="2020" name="Fungal Divers.">
        <title>Resolving the Mortierellaceae phylogeny through synthesis of multi-gene phylogenetics and phylogenomics.</title>
        <authorList>
            <person name="Vandepol N."/>
            <person name="Liber J."/>
            <person name="Desiro A."/>
            <person name="Na H."/>
            <person name="Kennedy M."/>
            <person name="Barry K."/>
            <person name="Grigoriev I.V."/>
            <person name="Miller A.N."/>
            <person name="O'Donnell K."/>
            <person name="Stajich J.E."/>
            <person name="Bonito G."/>
        </authorList>
    </citation>
    <scope>NUCLEOTIDE SEQUENCE</scope>
    <source>
        <strain evidence="3">MES-2147</strain>
    </source>
</reference>
<dbReference type="EMBL" id="JAAAHW010005144">
    <property type="protein sequence ID" value="KAF9969719.1"/>
    <property type="molecule type" value="Genomic_DNA"/>
</dbReference>
<dbReference type="AlphaFoldDB" id="A0A9P6M7L8"/>
<protein>
    <submittedName>
        <fullName evidence="3">Coiled-coil and C2 domain-containing protein 1B</fullName>
    </submittedName>
</protein>
<feature type="compositionally biased region" description="Low complexity" evidence="1">
    <location>
        <begin position="307"/>
        <end position="325"/>
    </location>
</feature>